<evidence type="ECO:0000256" key="11">
    <source>
        <dbReference type="RuleBase" id="RU362109"/>
    </source>
</evidence>
<name>A0AAJ7UF08_PETMA</name>
<organism evidence="14 15">
    <name type="scientific">Petromyzon marinus</name>
    <name type="common">Sea lamprey</name>
    <dbReference type="NCBI Taxonomy" id="7757"/>
    <lineage>
        <taxon>Eukaryota</taxon>
        <taxon>Metazoa</taxon>
        <taxon>Chordata</taxon>
        <taxon>Craniata</taxon>
        <taxon>Vertebrata</taxon>
        <taxon>Cyclostomata</taxon>
        <taxon>Hyperoartia</taxon>
        <taxon>Petromyzontiformes</taxon>
        <taxon>Petromyzontidae</taxon>
        <taxon>Petromyzon</taxon>
    </lineage>
</organism>
<keyword evidence="5 11" id="KW-0067">ATP-binding</keyword>
<evidence type="ECO:0000256" key="9">
    <source>
        <dbReference type="ARBA" id="ARBA00082133"/>
    </source>
</evidence>
<feature type="active site" description="Glycyl thioester intermediate" evidence="10">
    <location>
        <position position="87"/>
    </location>
</feature>
<dbReference type="PROSITE" id="PS00183">
    <property type="entry name" value="UBC_1"/>
    <property type="match status" value="1"/>
</dbReference>
<protein>
    <recommendedName>
        <fullName evidence="6">Ubiquitin-conjugating enzyme E2 T</fullName>
        <ecNumber evidence="1">2.3.2.23</ecNumber>
    </recommendedName>
    <alternativeName>
        <fullName evidence="7">E2 ubiquitin-conjugating enzyme T</fullName>
    </alternativeName>
    <alternativeName>
        <fullName evidence="9">Ubiquitin carrier protein T</fullName>
    </alternativeName>
    <alternativeName>
        <fullName evidence="8">Ubiquitin-protein ligase T</fullName>
    </alternativeName>
</protein>
<evidence type="ECO:0000313" key="14">
    <source>
        <dbReference type="Proteomes" id="UP001318040"/>
    </source>
</evidence>
<comment type="similarity">
    <text evidence="11">Belongs to the ubiquitin-conjugating enzyme family.</text>
</comment>
<dbReference type="Proteomes" id="UP001318040">
    <property type="component" value="Chromosome 65"/>
</dbReference>
<evidence type="ECO:0000259" key="13">
    <source>
        <dbReference type="PROSITE" id="PS50127"/>
    </source>
</evidence>
<evidence type="ECO:0000256" key="1">
    <source>
        <dbReference type="ARBA" id="ARBA00012486"/>
    </source>
</evidence>
<dbReference type="GO" id="GO:0005524">
    <property type="term" value="F:ATP binding"/>
    <property type="evidence" value="ECO:0007669"/>
    <property type="project" value="UniProtKB-UniRule"/>
</dbReference>
<dbReference type="GO" id="GO:0061631">
    <property type="term" value="F:ubiquitin conjugating enzyme activity"/>
    <property type="evidence" value="ECO:0007669"/>
    <property type="project" value="UniProtKB-EC"/>
</dbReference>
<dbReference type="AlphaFoldDB" id="A0AAJ7UF08"/>
<evidence type="ECO:0000256" key="4">
    <source>
        <dbReference type="ARBA" id="ARBA00022786"/>
    </source>
</evidence>
<dbReference type="CDD" id="cd23805">
    <property type="entry name" value="UBCc_UBE2T"/>
    <property type="match status" value="1"/>
</dbReference>
<dbReference type="InterPro" id="IPR000608">
    <property type="entry name" value="UBC"/>
</dbReference>
<evidence type="ECO:0000256" key="10">
    <source>
        <dbReference type="PROSITE-ProRule" id="PRU10133"/>
    </source>
</evidence>
<reference evidence="15" key="1">
    <citation type="submission" date="2025-08" db="UniProtKB">
        <authorList>
            <consortium name="RefSeq"/>
        </authorList>
    </citation>
    <scope>IDENTIFICATION</scope>
    <source>
        <tissue evidence="15">Sperm</tissue>
    </source>
</reference>
<dbReference type="SMART" id="SM00212">
    <property type="entry name" value="UBCc"/>
    <property type="match status" value="1"/>
</dbReference>
<evidence type="ECO:0000256" key="2">
    <source>
        <dbReference type="ARBA" id="ARBA00022679"/>
    </source>
</evidence>
<dbReference type="InterPro" id="IPR050113">
    <property type="entry name" value="Ub_conjugating_enzyme"/>
</dbReference>
<dbReference type="RefSeq" id="XP_032834030.1">
    <property type="nucleotide sequence ID" value="XM_032978139.1"/>
</dbReference>
<dbReference type="PANTHER" id="PTHR24067">
    <property type="entry name" value="UBIQUITIN-CONJUGATING ENZYME E2"/>
    <property type="match status" value="1"/>
</dbReference>
<dbReference type="PROSITE" id="PS50127">
    <property type="entry name" value="UBC_2"/>
    <property type="match status" value="1"/>
</dbReference>
<feature type="region of interest" description="Disordered" evidence="12">
    <location>
        <begin position="155"/>
        <end position="201"/>
    </location>
</feature>
<sequence>MMQRVSRLAREVERLASEPPPGVSCWLCDEASGELRAQILGGAGTPYEGGIFSLEVQIPDRYPFEPPKVTFLTPIYHPNIDTAGRICLDILKMPPKGAWRPSLNVSTVLTSVQQLMGEPNPDDPLMPDISAEFKYNKPSFVSTAKSWTQKHAMAEKVGPDVEKATGGDIDRAPQEAVPLLRDKKQPSEDEAGHHEAKRVRL</sequence>
<evidence type="ECO:0000256" key="3">
    <source>
        <dbReference type="ARBA" id="ARBA00022741"/>
    </source>
</evidence>
<evidence type="ECO:0000256" key="8">
    <source>
        <dbReference type="ARBA" id="ARBA00077509"/>
    </source>
</evidence>
<evidence type="ECO:0000256" key="5">
    <source>
        <dbReference type="ARBA" id="ARBA00022840"/>
    </source>
</evidence>
<gene>
    <name evidence="15" type="primary">UBE2T</name>
</gene>
<evidence type="ECO:0000313" key="15">
    <source>
        <dbReference type="RefSeq" id="XP_032834030.1"/>
    </source>
</evidence>
<dbReference type="KEGG" id="pmrn:116956472"/>
<dbReference type="InterPro" id="IPR023313">
    <property type="entry name" value="UBQ-conjugating_AS"/>
</dbReference>
<feature type="domain" description="UBC core" evidence="13">
    <location>
        <begin position="3"/>
        <end position="153"/>
    </location>
</feature>
<dbReference type="FunFam" id="3.10.110.10:FF:000041">
    <property type="entry name" value="Ubiquitin-conjugating enzyme E2 T"/>
    <property type="match status" value="1"/>
</dbReference>
<evidence type="ECO:0000256" key="7">
    <source>
        <dbReference type="ARBA" id="ARBA00076317"/>
    </source>
</evidence>
<dbReference type="EC" id="2.3.2.23" evidence="1"/>
<dbReference type="SUPFAM" id="SSF54495">
    <property type="entry name" value="UBC-like"/>
    <property type="match status" value="1"/>
</dbReference>
<keyword evidence="2" id="KW-0808">Transferase</keyword>
<keyword evidence="14" id="KW-1185">Reference proteome</keyword>
<evidence type="ECO:0000256" key="12">
    <source>
        <dbReference type="SAM" id="MobiDB-lite"/>
    </source>
</evidence>
<dbReference type="Gene3D" id="3.10.110.10">
    <property type="entry name" value="Ubiquitin Conjugating Enzyme"/>
    <property type="match status" value="1"/>
</dbReference>
<evidence type="ECO:0000256" key="6">
    <source>
        <dbReference type="ARBA" id="ARBA00072440"/>
    </source>
</evidence>
<feature type="compositionally biased region" description="Basic and acidic residues" evidence="12">
    <location>
        <begin position="180"/>
        <end position="194"/>
    </location>
</feature>
<keyword evidence="4 11" id="KW-0833">Ubl conjugation pathway</keyword>
<accession>A0AAJ7UF08</accession>
<feature type="compositionally biased region" description="Basic and acidic residues" evidence="12">
    <location>
        <begin position="155"/>
        <end position="173"/>
    </location>
</feature>
<dbReference type="CTD" id="29089"/>
<dbReference type="Pfam" id="PF00179">
    <property type="entry name" value="UQ_con"/>
    <property type="match status" value="1"/>
</dbReference>
<dbReference type="InterPro" id="IPR016135">
    <property type="entry name" value="UBQ-conjugating_enzyme/RWD"/>
</dbReference>
<proteinExistence type="inferred from homology"/>
<keyword evidence="3 11" id="KW-0547">Nucleotide-binding</keyword>